<dbReference type="PROSITE" id="PS50294">
    <property type="entry name" value="WD_REPEATS_REGION"/>
    <property type="match status" value="3"/>
</dbReference>
<feature type="repeat" description="WD" evidence="3">
    <location>
        <begin position="1071"/>
        <end position="1114"/>
    </location>
</feature>
<dbReference type="InterPro" id="IPR029030">
    <property type="entry name" value="Caspase-like_dom_sf"/>
</dbReference>
<feature type="domain" description="Peptidase C14 caspase" evidence="4">
    <location>
        <begin position="41"/>
        <end position="187"/>
    </location>
</feature>
<keyword evidence="1 3" id="KW-0853">WD repeat</keyword>
<evidence type="ECO:0000256" key="2">
    <source>
        <dbReference type="ARBA" id="ARBA00022737"/>
    </source>
</evidence>
<keyword evidence="2" id="KW-0677">Repeat</keyword>
<dbReference type="Gene3D" id="3.40.50.1460">
    <property type="match status" value="1"/>
</dbReference>
<dbReference type="EMBL" id="LMWX01000042">
    <property type="protein sequence ID" value="KUN81126.1"/>
    <property type="molecule type" value="Genomic_DNA"/>
</dbReference>
<feature type="repeat" description="WD" evidence="3">
    <location>
        <begin position="1294"/>
        <end position="1337"/>
    </location>
</feature>
<dbReference type="SMART" id="SM00320">
    <property type="entry name" value="WD40"/>
    <property type="match status" value="9"/>
</dbReference>
<dbReference type="InterPro" id="IPR027417">
    <property type="entry name" value="P-loop_NTPase"/>
</dbReference>
<evidence type="ECO:0000256" key="3">
    <source>
        <dbReference type="PROSITE-ProRule" id="PRU00221"/>
    </source>
</evidence>
<keyword evidence="6" id="KW-1185">Reference proteome</keyword>
<organism evidence="5 6">
    <name type="scientific">Streptomyces bungoensis</name>
    <dbReference type="NCBI Taxonomy" id="285568"/>
    <lineage>
        <taxon>Bacteria</taxon>
        <taxon>Bacillati</taxon>
        <taxon>Actinomycetota</taxon>
        <taxon>Actinomycetes</taxon>
        <taxon>Kitasatosporales</taxon>
        <taxon>Streptomycetaceae</taxon>
        <taxon>Streptomyces</taxon>
    </lineage>
</organism>
<dbReference type="STRING" id="285568.AQJ66_24495"/>
<proteinExistence type="predicted"/>
<evidence type="ECO:0000256" key="1">
    <source>
        <dbReference type="ARBA" id="ARBA00022574"/>
    </source>
</evidence>
<dbReference type="InterPro" id="IPR019775">
    <property type="entry name" value="WD40_repeat_CS"/>
</dbReference>
<gene>
    <name evidence="5" type="ORF">AQJ66_24495</name>
</gene>
<dbReference type="InterPro" id="IPR020472">
    <property type="entry name" value="WD40_PAC1"/>
</dbReference>
<dbReference type="Proteomes" id="UP000053024">
    <property type="component" value="Unassembled WGS sequence"/>
</dbReference>
<dbReference type="InterPro" id="IPR036322">
    <property type="entry name" value="WD40_repeat_dom_sf"/>
</dbReference>
<feature type="repeat" description="WD" evidence="3">
    <location>
        <begin position="803"/>
        <end position="846"/>
    </location>
</feature>
<reference evidence="5 6" key="1">
    <citation type="submission" date="2015-10" db="EMBL/GenBank/DDBJ databases">
        <title>Draft genome sequence of Streptomyces bungoensis DSM 41781, type strain for the species Streptomyces bungoensis.</title>
        <authorList>
            <person name="Ruckert C."/>
            <person name="Winkler A."/>
            <person name="Kalinowski J."/>
            <person name="Kampfer P."/>
            <person name="Glaeser S."/>
        </authorList>
    </citation>
    <scope>NUCLEOTIDE SEQUENCE [LARGE SCALE GENOMIC DNA]</scope>
    <source>
        <strain evidence="5 6">DSM 41781</strain>
    </source>
</reference>
<dbReference type="Pfam" id="PF00400">
    <property type="entry name" value="WD40"/>
    <property type="match status" value="5"/>
</dbReference>
<feature type="repeat" description="WD" evidence="3">
    <location>
        <begin position="1026"/>
        <end position="1069"/>
    </location>
</feature>
<dbReference type="PRINTS" id="PR00320">
    <property type="entry name" value="GPROTEINBRPT"/>
</dbReference>
<dbReference type="InterPro" id="IPR011600">
    <property type="entry name" value="Pept_C14_caspase"/>
</dbReference>
<dbReference type="RefSeq" id="WP_061926288.1">
    <property type="nucleotide sequence ID" value="NZ_KQ948863.1"/>
</dbReference>
<dbReference type="PROSITE" id="PS00678">
    <property type="entry name" value="WD_REPEATS_1"/>
    <property type="match status" value="4"/>
</dbReference>
<dbReference type="PANTHER" id="PTHR22847">
    <property type="entry name" value="WD40 REPEAT PROTEIN"/>
    <property type="match status" value="1"/>
</dbReference>
<sequence>MSAHADENSEQPRRFLIATAVTKYTECPAWDRPELAEARGRIVDLFSQQLGYEHRTELGLNPTRDQLKNRLRAFCKSSDRREDDLLAVYVSCHGEVLDRIGEHVLYMADTDPGDVSHTALRTVDLARVTLLDTKIRRLLLILDTCYSGQGGNELAAAALDQVDAGWGKAPGAGLLVISSAQPHEQATAGAFPRLFSEAVGNWATGGREPQALPVPTVVQAMNDNRTRPGHQRISYTAVGLTGELPPFLANPRHSTRLIHIGQHAAELAAQARLRDTELPTLLLERAKASHGGRTDEWWFCGRHSALTAITDWIGRPAPDRHPAALVVTGAPGSGKTAVLGLIAALCHPERSDTVPKLHLGLAPHMIPAKGSLDTALYAQGLTDSDVLRGLAAAVKVRADTPDALLAALEASRNTRPFTALIDALDEAATPETLCSDVLRPLIEKSRGRLRFLLGLRPHLVGALGLRYKNTDDREPAIDLDAPRYADREALLAYTVRSLLDSHPRSPYRLNRTALGPVAEAVTDAAGDSFLVARITAGTLAAADHTADPQDPKWISALPRHAGQAMREDLTRRLGRDAERAADLLRPLAFAAGQGLPWEDIWAALARAVSGRDYTDDDLLWLRHAAGSYVVEATESGHSAYRLHHQALAEHLCEGTNPQAVHAAFTDTLITRVPYRIDGTRNWSLAHPYTLRHLPYHAAAAHRLDEVVTDPGFLVHADPDVLVPALRTVRSSEAQAAATVYRASLDQHRRAAPAVRHYVLARDAARHRLPGLHEPLVERLPPGSWKPRWATAGPTLPGALLDTLLGHTAGVIAVACVTVKNRPVAVTGSHDRTVRVWDLETGRLLSDPLPVASSWQCAVACTTVNGVPVAVIADSHEIRVWNLTSGRLLAEPLPIPAHTANALACATVGGRPAVVVSEGDAIRTWDLQTSRPLGAPLPVPFGWGSEPLACGVINSQPVAVTGNDECVLVYDLAGDRPVHVPPGLHSWTTDAVACTTVGDLPVAVTGGWRGGLRMWNLITRRPIGDPLTGHAGSVRALACTTVEGSPVAVSAGDDHTVRVWDLNARQPVGDPLTGHTKPVRALACTTIGGRPVAVSAGEDRTVRVWDLSTRRPAHAPETGTAGPVRAVACATLNGLPVAVSANASRRVRIWELATGRPMGEWMAGHTGALSSMLCTTVSGDAVAVTAAEDGSVRVQDLATGQLRDEILPDRFRKRPVVACATVLGRSAVVIANELEGLRVWDPVARQVLTGPLRAFGVHAVACTTVKDRPVAVTGSERRTVGMWDLITGEPLGEPLTGHTGAVRTVACTTVRGRPIAVTGSEHRTVRVWDLAEGHALGDPVGAHAGTVRAIACTTVDGRPVAVTGGDDSIVRVWDVEHQRCMAELVMPAPVYACAAGPGGKLVVGTGSSVVTLSRDRTGLPVVTW</sequence>
<comment type="caution">
    <text evidence="5">The sequence shown here is derived from an EMBL/GenBank/DDBJ whole genome shotgun (WGS) entry which is preliminary data.</text>
</comment>
<name>A0A101SW24_9ACTN</name>
<protein>
    <recommendedName>
        <fullName evidence="4">Peptidase C14 caspase domain-containing protein</fullName>
    </recommendedName>
</protein>
<dbReference type="Pfam" id="PF00656">
    <property type="entry name" value="Peptidase_C14"/>
    <property type="match status" value="1"/>
</dbReference>
<dbReference type="PANTHER" id="PTHR22847:SF637">
    <property type="entry name" value="WD REPEAT DOMAIN 5B"/>
    <property type="match status" value="1"/>
</dbReference>
<evidence type="ECO:0000313" key="6">
    <source>
        <dbReference type="Proteomes" id="UP000053024"/>
    </source>
</evidence>
<dbReference type="SUPFAM" id="SSF52540">
    <property type="entry name" value="P-loop containing nucleoside triphosphate hydrolases"/>
    <property type="match status" value="1"/>
</dbReference>
<dbReference type="InterPro" id="IPR015943">
    <property type="entry name" value="WD40/YVTN_repeat-like_dom_sf"/>
</dbReference>
<feature type="repeat" description="WD" evidence="3">
    <location>
        <begin position="1339"/>
        <end position="1382"/>
    </location>
</feature>
<dbReference type="Gene3D" id="2.130.10.10">
    <property type="entry name" value="YVTN repeat-like/Quinoprotein amine dehydrogenase"/>
    <property type="match status" value="3"/>
</dbReference>
<dbReference type="InterPro" id="IPR001680">
    <property type="entry name" value="WD40_rpt"/>
</dbReference>
<dbReference type="SUPFAM" id="SSF50978">
    <property type="entry name" value="WD40 repeat-like"/>
    <property type="match status" value="3"/>
</dbReference>
<accession>A0A101SW24</accession>
<dbReference type="GO" id="GO:0006508">
    <property type="term" value="P:proteolysis"/>
    <property type="evidence" value="ECO:0007669"/>
    <property type="project" value="InterPro"/>
</dbReference>
<evidence type="ECO:0000313" key="5">
    <source>
        <dbReference type="EMBL" id="KUN81126.1"/>
    </source>
</evidence>
<dbReference type="PROSITE" id="PS50082">
    <property type="entry name" value="WD_REPEATS_2"/>
    <property type="match status" value="5"/>
</dbReference>
<dbReference type="OrthoDB" id="218695at2"/>
<dbReference type="GO" id="GO:0004197">
    <property type="term" value="F:cysteine-type endopeptidase activity"/>
    <property type="evidence" value="ECO:0007669"/>
    <property type="project" value="InterPro"/>
</dbReference>
<evidence type="ECO:0000259" key="4">
    <source>
        <dbReference type="Pfam" id="PF00656"/>
    </source>
</evidence>
<dbReference type="SUPFAM" id="SSF52129">
    <property type="entry name" value="Caspase-like"/>
    <property type="match status" value="1"/>
</dbReference>